<feature type="domain" description="4Fe-4S ferredoxin-type" evidence="6">
    <location>
        <begin position="570"/>
        <end position="599"/>
    </location>
</feature>
<dbReference type="Pfam" id="PF10589">
    <property type="entry name" value="NADH_4Fe-4S"/>
    <property type="match status" value="1"/>
</dbReference>
<keyword evidence="5" id="KW-0411">Iron-sulfur</keyword>
<name>A0ABM6GEZ9_9BACT</name>
<dbReference type="SUPFAM" id="SSF142984">
    <property type="entry name" value="Nqo1 middle domain-like"/>
    <property type="match status" value="1"/>
</dbReference>
<dbReference type="InterPro" id="IPR017900">
    <property type="entry name" value="4Fe4S_Fe_S_CS"/>
</dbReference>
<dbReference type="EMBL" id="CP007389">
    <property type="protein sequence ID" value="APT74118.1"/>
    <property type="molecule type" value="Genomic_DNA"/>
</dbReference>
<dbReference type="Proteomes" id="UP000185490">
    <property type="component" value="Chromosome"/>
</dbReference>
<organism evidence="7 8">
    <name type="scientific">Thermosipho melanesiensis</name>
    <dbReference type="NCBI Taxonomy" id="46541"/>
    <lineage>
        <taxon>Bacteria</taxon>
        <taxon>Thermotogati</taxon>
        <taxon>Thermotogota</taxon>
        <taxon>Thermotogae</taxon>
        <taxon>Thermotogales</taxon>
        <taxon>Fervidobacteriaceae</taxon>
        <taxon>Thermosipho</taxon>
    </lineage>
</organism>
<dbReference type="InterPro" id="IPR019554">
    <property type="entry name" value="Soluble_ligand-bd"/>
</dbReference>
<dbReference type="Pfam" id="PF01512">
    <property type="entry name" value="Complex1_51K"/>
    <property type="match status" value="1"/>
</dbReference>
<evidence type="ECO:0000259" key="6">
    <source>
        <dbReference type="PROSITE" id="PS51379"/>
    </source>
</evidence>
<dbReference type="SUPFAM" id="SSF140490">
    <property type="entry name" value="Nqo1C-terminal domain-like"/>
    <property type="match status" value="1"/>
</dbReference>
<dbReference type="NCBIfam" id="NF010120">
    <property type="entry name" value="PRK13596.1"/>
    <property type="match status" value="1"/>
</dbReference>
<dbReference type="Pfam" id="PF01257">
    <property type="entry name" value="2Fe-2S_thioredx"/>
    <property type="match status" value="1"/>
</dbReference>
<keyword evidence="8" id="KW-1185">Reference proteome</keyword>
<dbReference type="Gene3D" id="3.10.20.600">
    <property type="match status" value="1"/>
</dbReference>
<keyword evidence="4" id="KW-0408">Iron</keyword>
<evidence type="ECO:0000256" key="3">
    <source>
        <dbReference type="ARBA" id="ARBA00022723"/>
    </source>
</evidence>
<dbReference type="InterPro" id="IPR037207">
    <property type="entry name" value="Nuop51_4Fe4S-bd_sf"/>
</dbReference>
<dbReference type="InterPro" id="IPR037225">
    <property type="entry name" value="Nuo51_FMN-bd_sf"/>
</dbReference>
<evidence type="ECO:0000313" key="7">
    <source>
        <dbReference type="EMBL" id="APT74118.1"/>
    </source>
</evidence>
<reference evidence="7 8" key="1">
    <citation type="submission" date="2014-02" db="EMBL/GenBank/DDBJ databases">
        <title>Diversity of Thermotogales isolates from hydrothermal vents.</title>
        <authorList>
            <person name="Haverkamp T.H.A."/>
            <person name="Lossouarn J."/>
            <person name="Geslin C."/>
            <person name="Nesbo C.L."/>
        </authorList>
    </citation>
    <scope>NUCLEOTIDE SEQUENCE [LARGE SCALE GENOMIC DNA]</scope>
    <source>
        <strain evidence="7 8">431</strain>
    </source>
</reference>
<dbReference type="Gene3D" id="3.40.30.10">
    <property type="entry name" value="Glutaredoxin"/>
    <property type="match status" value="1"/>
</dbReference>
<dbReference type="SMART" id="SM00928">
    <property type="entry name" value="NADH_4Fe-4S"/>
    <property type="match status" value="1"/>
</dbReference>
<dbReference type="PROSITE" id="PS51379">
    <property type="entry name" value="4FE4S_FER_2"/>
    <property type="match status" value="2"/>
</dbReference>
<keyword evidence="2" id="KW-0004">4Fe-4S</keyword>
<dbReference type="PANTHER" id="PTHR43578">
    <property type="entry name" value="NADH-QUINONE OXIDOREDUCTASE SUBUNIT F"/>
    <property type="match status" value="1"/>
</dbReference>
<gene>
    <name evidence="7" type="ORF">BW47_06245</name>
</gene>
<dbReference type="InterPro" id="IPR036249">
    <property type="entry name" value="Thioredoxin-like_sf"/>
</dbReference>
<dbReference type="Gene3D" id="3.30.70.20">
    <property type="match status" value="1"/>
</dbReference>
<evidence type="ECO:0000256" key="1">
    <source>
        <dbReference type="ARBA" id="ARBA00007523"/>
    </source>
</evidence>
<dbReference type="CDD" id="cd02980">
    <property type="entry name" value="TRX_Fd_family"/>
    <property type="match status" value="1"/>
</dbReference>
<dbReference type="InterPro" id="IPR019575">
    <property type="entry name" value="Nuop51_4Fe4S-bd"/>
</dbReference>
<evidence type="ECO:0000256" key="2">
    <source>
        <dbReference type="ARBA" id="ARBA00022485"/>
    </source>
</evidence>
<comment type="similarity">
    <text evidence="1">Belongs to the complex I 51 kDa subunit family.</text>
</comment>
<dbReference type="PROSITE" id="PS00198">
    <property type="entry name" value="4FE4S_FER_1"/>
    <property type="match status" value="1"/>
</dbReference>
<sequence length="602" mass="65417">MPLATNTILICAGGACISAGEESVKDVLERKIKEYNLQETVNIVETGCMGACSLGPIMVIHPEGVYYQKLTPEAAEKIVEEHLLKGRVVEEYLYQGDKGKIVPQPQKEIPFFSRQVKIATRNVGIIDPKNIDEYIARDGYFALHKALKEMTPEEVIQVVKDSGLRGRGGAGFPTGLKWEFARKSPGDEKYMICNADEGDPGAFMDRSILEGDPHTIIEAMTIAGYAIGATKGFVYVRAEYPIAIERLTVALNQAREYGFLGENILGTDFSFDIEIRIGAGAFVCGEETALMHSIEGKRGQPRVKPPFPAQKGLWGKPSNINNVETLACVPPIIYNGASWFRQWGTEKSPGTKVFALAGKVKNTGLVEVPMGITLRELIYEIGGGSPTGKKIKAVQTGGPSGGVIPEEYFDTPVDYESLQKLGAIVGSGGLIVLDEDDCMVDVAKFFLEFTVDESCGKCTPCREGTKKMYEILDKITKGEGTEEDIEILENLGNVIKDSSLCGLGQTAPNPVLSTLRYYKDEYIAHVKEGKCPAKKCKDLISYVIDPEKCVGCTACARVCPASCISGEVRKVHEIDQSACVKCGSCIEVCRFGAISKVTPAIE</sequence>
<evidence type="ECO:0000256" key="4">
    <source>
        <dbReference type="ARBA" id="ARBA00023004"/>
    </source>
</evidence>
<dbReference type="InterPro" id="IPR001949">
    <property type="entry name" value="NADH-UbQ_OxRdtase_51kDa_CS"/>
</dbReference>
<evidence type="ECO:0000313" key="8">
    <source>
        <dbReference type="Proteomes" id="UP000185490"/>
    </source>
</evidence>
<dbReference type="InterPro" id="IPR011538">
    <property type="entry name" value="Nuo51_FMN-bd"/>
</dbReference>
<feature type="domain" description="4Fe-4S ferredoxin-type" evidence="6">
    <location>
        <begin position="540"/>
        <end position="569"/>
    </location>
</feature>
<protein>
    <submittedName>
        <fullName evidence="7">NADH dehydrogenase</fullName>
    </submittedName>
</protein>
<dbReference type="Gene3D" id="1.20.1440.230">
    <property type="entry name" value="NADH-ubiquinone oxidoreductase 51kDa subunit, iron-sulphur binding domain"/>
    <property type="match status" value="1"/>
</dbReference>
<dbReference type="RefSeq" id="WP_012057383.1">
    <property type="nucleotide sequence ID" value="NZ_CP007389.1"/>
</dbReference>
<dbReference type="Gene3D" id="6.10.250.1450">
    <property type="match status" value="1"/>
</dbReference>
<dbReference type="SUPFAM" id="SSF54862">
    <property type="entry name" value="4Fe-4S ferredoxins"/>
    <property type="match status" value="1"/>
</dbReference>
<dbReference type="Gene3D" id="3.40.50.11540">
    <property type="entry name" value="NADH-ubiquinone oxidoreductase 51kDa subunit"/>
    <property type="match status" value="1"/>
</dbReference>
<dbReference type="Pfam" id="PF10531">
    <property type="entry name" value="SLBB"/>
    <property type="match status" value="1"/>
</dbReference>
<dbReference type="SUPFAM" id="SSF52833">
    <property type="entry name" value="Thioredoxin-like"/>
    <property type="match status" value="1"/>
</dbReference>
<proteinExistence type="inferred from homology"/>
<dbReference type="PROSITE" id="PS00645">
    <property type="entry name" value="COMPLEX1_51K_2"/>
    <property type="match status" value="1"/>
</dbReference>
<dbReference type="SUPFAM" id="SSF142019">
    <property type="entry name" value="Nqo1 FMN-binding domain-like"/>
    <property type="match status" value="1"/>
</dbReference>
<accession>A0ABM6GEZ9</accession>
<dbReference type="InterPro" id="IPR017896">
    <property type="entry name" value="4Fe4S_Fe-S-bd"/>
</dbReference>
<dbReference type="Pfam" id="PF13237">
    <property type="entry name" value="Fer4_10"/>
    <property type="match status" value="1"/>
</dbReference>
<keyword evidence="3" id="KW-0479">Metal-binding</keyword>
<evidence type="ECO:0000256" key="5">
    <source>
        <dbReference type="ARBA" id="ARBA00023014"/>
    </source>
</evidence>
<dbReference type="PANTHER" id="PTHR43578:SF3">
    <property type="entry name" value="NADH-QUINONE OXIDOREDUCTASE SUBUNIT F"/>
    <property type="match status" value="1"/>
</dbReference>